<dbReference type="InterPro" id="IPR012332">
    <property type="entry name" value="Autotransporter_pectin_lyase_C"/>
</dbReference>
<evidence type="ECO:0000256" key="2">
    <source>
        <dbReference type="ARBA" id="ARBA00004442"/>
    </source>
</evidence>
<feature type="transmembrane region" description="Helical" evidence="9">
    <location>
        <begin position="1269"/>
        <end position="1289"/>
    </location>
</feature>
<feature type="transmembrane region" description="Helical" evidence="9">
    <location>
        <begin position="881"/>
        <end position="906"/>
    </location>
</feature>
<dbReference type="SUPFAM" id="SSF51126">
    <property type="entry name" value="Pectin lyase-like"/>
    <property type="match status" value="1"/>
</dbReference>
<keyword evidence="9" id="KW-1133">Transmembrane helix</keyword>
<feature type="region of interest" description="Disordered" evidence="8">
    <location>
        <begin position="1350"/>
        <end position="1387"/>
    </location>
</feature>
<keyword evidence="9" id="KW-0812">Transmembrane</keyword>
<evidence type="ECO:0000313" key="10">
    <source>
        <dbReference type="EMBL" id="KAK3241794.1"/>
    </source>
</evidence>
<dbReference type="Proteomes" id="UP001190700">
    <property type="component" value="Unassembled WGS sequence"/>
</dbReference>
<dbReference type="Gene3D" id="2.160.20.20">
    <property type="match status" value="1"/>
</dbReference>
<dbReference type="GO" id="GO:0005576">
    <property type="term" value="C:extracellular region"/>
    <property type="evidence" value="ECO:0007669"/>
    <property type="project" value="UniProtKB-SubCell"/>
</dbReference>
<feature type="transmembrane region" description="Helical" evidence="9">
    <location>
        <begin position="1230"/>
        <end position="1257"/>
    </location>
</feature>
<dbReference type="InterPro" id="IPR011050">
    <property type="entry name" value="Pectin_lyase_fold/virulence"/>
</dbReference>
<evidence type="ECO:0000256" key="5">
    <source>
        <dbReference type="ARBA" id="ARBA00022729"/>
    </source>
</evidence>
<keyword evidence="4" id="KW-0964">Secreted</keyword>
<dbReference type="EMBL" id="LGRX02033311">
    <property type="protein sequence ID" value="KAK3241794.1"/>
    <property type="molecule type" value="Genomic_DNA"/>
</dbReference>
<dbReference type="PANTHER" id="PTHR11319">
    <property type="entry name" value="G PROTEIN-COUPLED RECEPTOR-RELATED"/>
    <property type="match status" value="1"/>
</dbReference>
<protein>
    <recommendedName>
        <fullName evidence="12">Polymorphic outer membrane protein</fullName>
    </recommendedName>
</protein>
<organism evidence="10 11">
    <name type="scientific">Cymbomonas tetramitiformis</name>
    <dbReference type="NCBI Taxonomy" id="36881"/>
    <lineage>
        <taxon>Eukaryota</taxon>
        <taxon>Viridiplantae</taxon>
        <taxon>Chlorophyta</taxon>
        <taxon>Pyramimonadophyceae</taxon>
        <taxon>Pyramimonadales</taxon>
        <taxon>Pyramimonadaceae</taxon>
        <taxon>Cymbomonas</taxon>
    </lineage>
</organism>
<comment type="subcellular location">
    <subcellularLocation>
        <location evidence="1">Cell envelope</location>
    </subcellularLocation>
    <subcellularLocation>
        <location evidence="2">Cell outer membrane</location>
    </subcellularLocation>
    <subcellularLocation>
        <location evidence="3">Secreted</location>
    </subcellularLocation>
</comment>
<comment type="caution">
    <text evidence="10">The sequence shown here is derived from an EMBL/GenBank/DDBJ whole genome shotgun (WGS) entry which is preliminary data.</text>
</comment>
<gene>
    <name evidence="10" type="ORF">CYMTET_48478</name>
</gene>
<evidence type="ECO:0000256" key="8">
    <source>
        <dbReference type="SAM" id="MobiDB-lite"/>
    </source>
</evidence>
<evidence type="ECO:0000256" key="3">
    <source>
        <dbReference type="ARBA" id="ARBA00004613"/>
    </source>
</evidence>
<evidence type="ECO:0000256" key="1">
    <source>
        <dbReference type="ARBA" id="ARBA00004196"/>
    </source>
</evidence>
<evidence type="ECO:0000313" key="11">
    <source>
        <dbReference type="Proteomes" id="UP001190700"/>
    </source>
</evidence>
<name>A0AAE0EVK0_9CHLO</name>
<evidence type="ECO:0000256" key="4">
    <source>
        <dbReference type="ARBA" id="ARBA00022525"/>
    </source>
</evidence>
<dbReference type="NCBIfam" id="TIGR01376">
    <property type="entry name" value="POMP_repeat"/>
    <property type="match status" value="1"/>
</dbReference>
<evidence type="ECO:0000256" key="9">
    <source>
        <dbReference type="SAM" id="Phobius"/>
    </source>
</evidence>
<sequence length="1428" mass="152981">MPGSKVTGGAFIIQYGFMQVRGSAFSKNRAQEGGGAIAVTMEGSLFLHEDVLFEQNTAGSTGGALSCAVSSMVRFFTPSVLLANSALQGGAVYVTKNSSVHFEDGGWLDGNNAAQQGGAVCLENSAVLSMVGVNVDSNTVDLFAGGGISAGSGSQVVMDQSHVVNNTVIMGSGGGIFGVGATIVVRGNSRVADNEAKFDGGGVCVVGNGTLEMDASSVTGNQASGNGGGISVTSTGSEAALRNGAVLERNHGGDGGGLAASEGRIDIVDSAVRVNTADGSAAGVLLLGGAEMAVEGSRFELHLGSALKVVGDAQAMVRSTIFAQNNGTNGGGLWATSGTTVMLDGCSFEYNVAEAGSGGAFYSAGNLTMTASLCVGNTAQQGGSAFLEFGLPGQVIEMRDSQFWNNTALGDGAVFYMYESLTESHPAAAAQLADLQYEQNSAHGGGSIVFWDPDNLTVSPQPPECLSCTEDAASAGNTAGYDSPSGWASRATGLRVAETQAEEAGGYDLVHGIEVELTDANEEVVTNADVTVKLLNSAGSPCTFTGQGFEQRVVNGRAVFRNDLQLLGVPGDSCLLHVTAELGVEGEYCQRHEDPTQCFLDRLYECGVKNACSSAKKEDAVANDDHADQDDCAVGGRNNARTGSGIAGVQELALCDSDAYTEGVMCGGMTQVICATDHFPSVLKDSCHQCPSRSAILAQVVLVTAALGVFAVLLLMLCLKASRTKPMRELQKDIAEDMKSGSALTTTNELMDARNALNLIVGYAQVMGQLTSIYGAELIPSFIRRFALAFSLMNLDFDTMLNMRCFSHYFAPFLGRSSFWFAFWQSVATPALLCALFAMVYLYLARLRALRQRPAAEEAPSDMQAKELQTIELQWHREMKAACAGAAIFLCMFVHPAISTLMFQLFNCEGVAFDDEDLHTQMWLRADSASECGTPQWRWAVAAATFTIATYVVGFPILLFVSMRRLRCYQKVRMPRQVAERHVDLVQQGVWIPCSEKDVVAVQHSGSFCALQLEELRPQRFSWYGVLGMLLAKKGSPRPEEAAMQLPAPEGGILVEAGTEEWAGGKEGGVRIIQETLSRCARRWRMKAHMQAAPPVDLYLHKDAFVKCGGVDEASCTAAREALEARLPAFWWKRPAPVVQADCAGNEEGYEEGREEGSVIMTRDGRSIKGVHCYEKKDAGDKGVITMAPVTMLDDPVYSKALGQFWDPFEDAYYYWQTVEIIRRLLQTGIVVLVGMIAGENGALVFAVLVSVFALLLHQRYSPFDNDSMDDLALCILLNQFIVQMMLVVFKLTDGASGSELGFVIFLLQIVLLTYAMTLIVPAFRPAFVELKQRSVRILEKLNQTYSASSVQDNDAAHETENETKNFDRNISNPTFSDQCPQQSQVQPGFDERVQDEVSWVECPIYVGANKKPMKVGHVVSSGLEELF</sequence>
<evidence type="ECO:0008006" key="12">
    <source>
        <dbReference type="Google" id="ProtNLM"/>
    </source>
</evidence>
<evidence type="ECO:0000256" key="7">
    <source>
        <dbReference type="ARBA" id="ARBA00023237"/>
    </source>
</evidence>
<feature type="transmembrane region" description="Helical" evidence="9">
    <location>
        <begin position="821"/>
        <end position="844"/>
    </location>
</feature>
<dbReference type="InterPro" id="IPR003368">
    <property type="entry name" value="POMP_repeat"/>
</dbReference>
<keyword evidence="5" id="KW-0732">Signal</keyword>
<keyword evidence="7" id="KW-0998">Cell outer membrane</keyword>
<keyword evidence="6 9" id="KW-0472">Membrane</keyword>
<feature type="compositionally biased region" description="Polar residues" evidence="8">
    <location>
        <begin position="1369"/>
        <end position="1387"/>
    </location>
</feature>
<evidence type="ECO:0000256" key="6">
    <source>
        <dbReference type="ARBA" id="ARBA00023136"/>
    </source>
</evidence>
<accession>A0AAE0EVK0</accession>
<keyword evidence="11" id="KW-1185">Reference proteome</keyword>
<reference evidence="10 11" key="1">
    <citation type="journal article" date="2015" name="Genome Biol. Evol.">
        <title>Comparative Genomics of a Bacterivorous Green Alga Reveals Evolutionary Causalities and Consequences of Phago-Mixotrophic Mode of Nutrition.</title>
        <authorList>
            <person name="Burns J.A."/>
            <person name="Paasch A."/>
            <person name="Narechania A."/>
            <person name="Kim E."/>
        </authorList>
    </citation>
    <scope>NUCLEOTIDE SEQUENCE [LARGE SCALE GENOMIC DNA]</scope>
    <source>
        <strain evidence="10 11">PLY_AMNH</strain>
    </source>
</reference>
<dbReference type="PANTHER" id="PTHR11319:SF35">
    <property type="entry name" value="OUTER MEMBRANE PROTEIN PMPC-RELATED"/>
    <property type="match status" value="1"/>
</dbReference>
<feature type="transmembrane region" description="Helical" evidence="9">
    <location>
        <begin position="1301"/>
        <end position="1324"/>
    </location>
</feature>
<feature type="transmembrane region" description="Helical" evidence="9">
    <location>
        <begin position="696"/>
        <end position="719"/>
    </location>
</feature>
<feature type="compositionally biased region" description="Basic and acidic residues" evidence="8">
    <location>
        <begin position="1355"/>
        <end position="1368"/>
    </location>
</feature>
<proteinExistence type="predicted"/>
<feature type="transmembrane region" description="Helical" evidence="9">
    <location>
        <begin position="939"/>
        <end position="961"/>
    </location>
</feature>